<dbReference type="Gene3D" id="3.40.50.1110">
    <property type="entry name" value="SGNH hydrolase"/>
    <property type="match status" value="1"/>
</dbReference>
<sequence length="252" mass="26722">MIVGVGVAYSTRSTSNDYASSYTAPPTALPTGVDIPAVEPPDQVRPADRPLKALFVGTSITAGMAASSVEYAWPNLVLRALEQGGPAERVTMPILREPPGTARNVFSYSAADIPTGIDLGVIELVTNDVSRSEIGAYREKYGEFIGTFRQKNPTATLICPGAWTIPGGKSTEHEAAARQTCLRAGGYYVQINELFMDPRNRGPANNHSTFGADDFHPNNLGQMRIADEVLSTLNGLYPGAPTPTTAAPAAGR</sequence>
<dbReference type="SUPFAM" id="SSF52266">
    <property type="entry name" value="SGNH hydrolase"/>
    <property type="match status" value="1"/>
</dbReference>
<dbReference type="InterPro" id="IPR013830">
    <property type="entry name" value="SGNH_hydro"/>
</dbReference>
<keyword evidence="3" id="KW-1185">Reference proteome</keyword>
<dbReference type="Pfam" id="PF13472">
    <property type="entry name" value="Lipase_GDSL_2"/>
    <property type="match status" value="1"/>
</dbReference>
<accession>A0ABT1QFA0</accession>
<dbReference type="Proteomes" id="UP001524501">
    <property type="component" value="Unassembled WGS sequence"/>
</dbReference>
<evidence type="ECO:0000313" key="2">
    <source>
        <dbReference type="EMBL" id="MCQ4120951.1"/>
    </source>
</evidence>
<evidence type="ECO:0000313" key="3">
    <source>
        <dbReference type="Proteomes" id="UP001524501"/>
    </source>
</evidence>
<protein>
    <submittedName>
        <fullName evidence="2">GDSL-type esterase/lipase family protein</fullName>
    </submittedName>
</protein>
<comment type="caution">
    <text evidence="2">The sequence shown here is derived from an EMBL/GenBank/DDBJ whole genome shotgun (WGS) entry which is preliminary data.</text>
</comment>
<dbReference type="RefSeq" id="WP_255971004.1">
    <property type="nucleotide sequence ID" value="NZ_JANFQF010000014.1"/>
</dbReference>
<dbReference type="EMBL" id="JANFQF010000014">
    <property type="protein sequence ID" value="MCQ4120951.1"/>
    <property type="molecule type" value="Genomic_DNA"/>
</dbReference>
<feature type="domain" description="SGNH hydrolase-type esterase" evidence="1">
    <location>
        <begin position="55"/>
        <end position="222"/>
    </location>
</feature>
<gene>
    <name evidence="2" type="ORF">NOF53_17575</name>
</gene>
<dbReference type="InterPro" id="IPR036514">
    <property type="entry name" value="SGNH_hydro_sf"/>
</dbReference>
<reference evidence="2 3" key="1">
    <citation type="submission" date="2022-07" db="EMBL/GenBank/DDBJ databases">
        <title>Degradation activity of malathion, p-nitrophenol and potential low-temperature adaptation strategy of Rhodococcus sp. FXJ9.536.</title>
        <authorList>
            <person name="Huang J."/>
            <person name="Huang Y."/>
        </authorList>
    </citation>
    <scope>NUCLEOTIDE SEQUENCE [LARGE SCALE GENOMIC DNA]</scope>
    <source>
        <strain evidence="2 3">FXJ9.536</strain>
    </source>
</reference>
<evidence type="ECO:0000259" key="1">
    <source>
        <dbReference type="Pfam" id="PF13472"/>
    </source>
</evidence>
<organism evidence="2 3">
    <name type="scientific">Rhodococcus tibetensis</name>
    <dbReference type="NCBI Taxonomy" id="2965064"/>
    <lineage>
        <taxon>Bacteria</taxon>
        <taxon>Bacillati</taxon>
        <taxon>Actinomycetota</taxon>
        <taxon>Actinomycetes</taxon>
        <taxon>Mycobacteriales</taxon>
        <taxon>Nocardiaceae</taxon>
        <taxon>Rhodococcus</taxon>
    </lineage>
</organism>
<name>A0ABT1QFA0_9NOCA</name>
<proteinExistence type="predicted"/>